<sequence>MSALDEARDAYQQVYNSDDNEAKFALELIAAAVAFAAMQIFENQQREEGRINRKDLKVFLLKAYLGKAIEHAVAKEILAGIVAAELIRLIETKGDDEIDKDAARQQAQDVSCTIYEQYYVVELNADEYDPNQYPQPDLN</sequence>
<evidence type="ECO:0000313" key="1">
    <source>
        <dbReference type="EMBL" id="CAF9927820.1"/>
    </source>
</evidence>
<accession>A0A8H3INU0</accession>
<comment type="caution">
    <text evidence="1">The sequence shown here is derived from an EMBL/GenBank/DDBJ whole genome shotgun (WGS) entry which is preliminary data.</text>
</comment>
<dbReference type="AlphaFoldDB" id="A0A8H3INU0"/>
<reference evidence="1" key="1">
    <citation type="submission" date="2021-03" db="EMBL/GenBank/DDBJ databases">
        <authorList>
            <person name="Tagirdzhanova G."/>
        </authorList>
    </citation>
    <scope>NUCLEOTIDE SEQUENCE</scope>
</reference>
<keyword evidence="2" id="KW-1185">Reference proteome</keyword>
<dbReference type="EMBL" id="CAJPDQ010000028">
    <property type="protein sequence ID" value="CAF9927820.1"/>
    <property type="molecule type" value="Genomic_DNA"/>
</dbReference>
<dbReference type="InterPro" id="IPR022234">
    <property type="entry name" value="DUF3759"/>
</dbReference>
<dbReference type="PANTHER" id="PTHR37450">
    <property type="entry name" value="CIPC PROTEIN"/>
    <property type="match status" value="1"/>
</dbReference>
<dbReference type="OrthoDB" id="9895617at2759"/>
<dbReference type="Pfam" id="PF12585">
    <property type="entry name" value="DUF3759"/>
    <property type="match status" value="1"/>
</dbReference>
<protein>
    <submittedName>
        <fullName evidence="1">Uncharacterized protein</fullName>
    </submittedName>
</protein>
<dbReference type="Proteomes" id="UP000664169">
    <property type="component" value="Unassembled WGS sequence"/>
</dbReference>
<name>A0A8H3INU0_9LECA</name>
<proteinExistence type="predicted"/>
<evidence type="ECO:0000313" key="2">
    <source>
        <dbReference type="Proteomes" id="UP000664169"/>
    </source>
</evidence>
<gene>
    <name evidence="1" type="ORF">GOMPHAMPRED_004508</name>
</gene>
<dbReference type="PANTHER" id="PTHR37450:SF1">
    <property type="entry name" value="CIPC PROTEIN"/>
    <property type="match status" value="1"/>
</dbReference>
<organism evidence="1 2">
    <name type="scientific">Gomphillus americanus</name>
    <dbReference type="NCBI Taxonomy" id="1940652"/>
    <lineage>
        <taxon>Eukaryota</taxon>
        <taxon>Fungi</taxon>
        <taxon>Dikarya</taxon>
        <taxon>Ascomycota</taxon>
        <taxon>Pezizomycotina</taxon>
        <taxon>Lecanoromycetes</taxon>
        <taxon>OSLEUM clade</taxon>
        <taxon>Ostropomycetidae</taxon>
        <taxon>Ostropales</taxon>
        <taxon>Graphidaceae</taxon>
        <taxon>Gomphilloideae</taxon>
        <taxon>Gomphillus</taxon>
    </lineage>
</organism>